<dbReference type="Gene3D" id="1.25.40.10">
    <property type="entry name" value="Tetratricopeptide repeat domain"/>
    <property type="match status" value="1"/>
</dbReference>
<reference evidence="1 2" key="1">
    <citation type="submission" date="2020-12" db="EMBL/GenBank/DDBJ databases">
        <title>Bacterial novel species Pedobacter sp. SD-b isolated from soil.</title>
        <authorList>
            <person name="Jung H.-Y."/>
        </authorList>
    </citation>
    <scope>NUCLEOTIDE SEQUENCE [LARGE SCALE GENOMIC DNA]</scope>
    <source>
        <strain evidence="1 2">SD-b</strain>
    </source>
</reference>
<evidence type="ECO:0000313" key="1">
    <source>
        <dbReference type="EMBL" id="MBK0381691.1"/>
    </source>
</evidence>
<dbReference type="SUPFAM" id="SSF48452">
    <property type="entry name" value="TPR-like"/>
    <property type="match status" value="1"/>
</dbReference>
<dbReference type="RefSeq" id="WP_200584473.1">
    <property type="nucleotide sequence ID" value="NZ_JAEHFY010000002.1"/>
</dbReference>
<accession>A0ABS1BFR4</accession>
<protein>
    <recommendedName>
        <fullName evidence="3">Tetratricopeptide repeat-containing protein</fullName>
    </recommendedName>
</protein>
<proteinExistence type="predicted"/>
<gene>
    <name evidence="1" type="ORF">I5M32_01845</name>
</gene>
<dbReference type="Proteomes" id="UP000660024">
    <property type="component" value="Unassembled WGS sequence"/>
</dbReference>
<keyword evidence="2" id="KW-1185">Reference proteome</keyword>
<sequence>MKKDDELFKDLQNLMGSQNFKNEKDLEKFFNQFMSNELTQIKNGNTIKNNLAEDIVQEAYGLDEFEAKEAAAEALMLDDKCIAAYELLATIEGNPFISLVFLEKAIGLGKEKFGGKYLKENKGYFWGLHETRPYMRCLQAYAECLYLIGKTKESIAVLEEMLVLNPNDNQGIRDFLLLYLIEDGQPLKFIKYDKMFEEDTMAFASFNRALFAFKTEGDNENSVNKLKQAIKENNHIVKLLLAKKDVEDVPSSYSIGSKDEADFYTFYAKPVWQNIEGALDWLRSNNRK</sequence>
<dbReference type="EMBL" id="JAEHFY010000002">
    <property type="protein sequence ID" value="MBK0381691.1"/>
    <property type="molecule type" value="Genomic_DNA"/>
</dbReference>
<name>A0ABS1BFR4_9SPHI</name>
<evidence type="ECO:0008006" key="3">
    <source>
        <dbReference type="Google" id="ProtNLM"/>
    </source>
</evidence>
<evidence type="ECO:0000313" key="2">
    <source>
        <dbReference type="Proteomes" id="UP000660024"/>
    </source>
</evidence>
<dbReference type="InterPro" id="IPR011990">
    <property type="entry name" value="TPR-like_helical_dom_sf"/>
</dbReference>
<organism evidence="1 2">
    <name type="scientific">Pedobacter segetis</name>
    <dbReference type="NCBI Taxonomy" id="2793069"/>
    <lineage>
        <taxon>Bacteria</taxon>
        <taxon>Pseudomonadati</taxon>
        <taxon>Bacteroidota</taxon>
        <taxon>Sphingobacteriia</taxon>
        <taxon>Sphingobacteriales</taxon>
        <taxon>Sphingobacteriaceae</taxon>
        <taxon>Pedobacter</taxon>
    </lineage>
</organism>
<comment type="caution">
    <text evidence="1">The sequence shown here is derived from an EMBL/GenBank/DDBJ whole genome shotgun (WGS) entry which is preliminary data.</text>
</comment>